<dbReference type="SUPFAM" id="SSF54695">
    <property type="entry name" value="POZ domain"/>
    <property type="match status" value="1"/>
</dbReference>
<evidence type="ECO:0000256" key="1">
    <source>
        <dbReference type="SAM" id="MobiDB-lite"/>
    </source>
</evidence>
<organism evidence="2 3">
    <name type="scientific">Lachnellula arida</name>
    <dbReference type="NCBI Taxonomy" id="1316785"/>
    <lineage>
        <taxon>Eukaryota</taxon>
        <taxon>Fungi</taxon>
        <taxon>Dikarya</taxon>
        <taxon>Ascomycota</taxon>
        <taxon>Pezizomycotina</taxon>
        <taxon>Leotiomycetes</taxon>
        <taxon>Helotiales</taxon>
        <taxon>Lachnaceae</taxon>
        <taxon>Lachnellula</taxon>
    </lineage>
</organism>
<dbReference type="EMBL" id="QGMF01000561">
    <property type="protein sequence ID" value="TVY15075.1"/>
    <property type="molecule type" value="Genomic_DNA"/>
</dbReference>
<dbReference type="Gene3D" id="3.30.710.10">
    <property type="entry name" value="Potassium Channel Kv1.1, Chain A"/>
    <property type="match status" value="1"/>
</dbReference>
<dbReference type="PANTHER" id="PTHR47843">
    <property type="entry name" value="BTB DOMAIN-CONTAINING PROTEIN-RELATED"/>
    <property type="match status" value="1"/>
</dbReference>
<reference evidence="2 3" key="1">
    <citation type="submission" date="2018-05" db="EMBL/GenBank/DDBJ databases">
        <title>Whole genome sequencing for identification of molecular markers to develop diagnostic detection tools for the regulated plant pathogen Lachnellula willkommii.</title>
        <authorList>
            <person name="Giroux E."/>
            <person name="Bilodeau G."/>
        </authorList>
    </citation>
    <scope>NUCLEOTIDE SEQUENCE [LARGE SCALE GENOMIC DNA]</scope>
    <source>
        <strain evidence="2 3">CBS 203.66</strain>
    </source>
</reference>
<dbReference type="PANTHER" id="PTHR47843:SF2">
    <property type="entry name" value="BTB DOMAIN-CONTAINING PROTEIN"/>
    <property type="match status" value="1"/>
</dbReference>
<evidence type="ECO:0000313" key="3">
    <source>
        <dbReference type="Proteomes" id="UP000469559"/>
    </source>
</evidence>
<dbReference type="AlphaFoldDB" id="A0A8T9B5R6"/>
<feature type="region of interest" description="Disordered" evidence="1">
    <location>
        <begin position="1"/>
        <end position="55"/>
    </location>
</feature>
<dbReference type="OrthoDB" id="194443at2759"/>
<gene>
    <name evidence="2" type="ORF">LARI1_G006126</name>
</gene>
<accession>A0A8T9B5R6</accession>
<dbReference type="Proteomes" id="UP000469559">
    <property type="component" value="Unassembled WGS sequence"/>
</dbReference>
<protein>
    <recommendedName>
        <fullName evidence="4">BTB domain-containing protein</fullName>
    </recommendedName>
</protein>
<dbReference type="InterPro" id="IPR011333">
    <property type="entry name" value="SKP1/BTB/POZ_sf"/>
</dbReference>
<name>A0A8T9B5R6_9HELO</name>
<comment type="caution">
    <text evidence="2">The sequence shown here is derived from an EMBL/GenBank/DDBJ whole genome shotgun (WGS) entry which is preliminary data.</text>
</comment>
<proteinExistence type="predicted"/>
<keyword evidence="3" id="KW-1185">Reference proteome</keyword>
<evidence type="ECO:0008006" key="4">
    <source>
        <dbReference type="Google" id="ProtNLM"/>
    </source>
</evidence>
<sequence>MSGGLFSHLAPPARHSGGSSGVCGPSPFSFGSSTPSIPAGPPARQGSSQPSPAPAKIEKAKTCCQTFRNPTQLVTLEFGPEKIQFVVHKDFACHYSPVLKAALNSDFIEGQTQTYTLKEPQETTGRLFVHWLYFQQLLDRDDWEPTKDEDTDLILIQLYMLADKLLIPRLQNTIIQVMHQHARENKLVLVETLEYVYEETEKGSLLRRFVLDLELLGLS</sequence>
<evidence type="ECO:0000313" key="2">
    <source>
        <dbReference type="EMBL" id="TVY15075.1"/>
    </source>
</evidence>
<feature type="compositionally biased region" description="Low complexity" evidence="1">
    <location>
        <begin position="22"/>
        <end position="36"/>
    </location>
</feature>